<evidence type="ECO:0000313" key="2">
    <source>
        <dbReference type="EMBL" id="MXU92279.1"/>
    </source>
</evidence>
<name>A0A6B0UR80_IXORI</name>
<reference evidence="2" key="1">
    <citation type="submission" date="2019-12" db="EMBL/GenBank/DDBJ databases">
        <title>An insight into the sialome of adult female Ixodes ricinus ticks feeding for 6 days.</title>
        <authorList>
            <person name="Perner J."/>
            <person name="Ribeiro J.M.C."/>
        </authorList>
    </citation>
    <scope>NUCLEOTIDE SEQUENCE</scope>
    <source>
        <strain evidence="2">Semi-engorged</strain>
        <tissue evidence="2">Salivary glands</tissue>
    </source>
</reference>
<dbReference type="EMBL" id="GIFC01010196">
    <property type="protein sequence ID" value="MXU92279.1"/>
    <property type="molecule type" value="Transcribed_RNA"/>
</dbReference>
<accession>A0A6B0UR80</accession>
<organism evidence="2">
    <name type="scientific">Ixodes ricinus</name>
    <name type="common">Common tick</name>
    <name type="synonym">Acarus ricinus</name>
    <dbReference type="NCBI Taxonomy" id="34613"/>
    <lineage>
        <taxon>Eukaryota</taxon>
        <taxon>Metazoa</taxon>
        <taxon>Ecdysozoa</taxon>
        <taxon>Arthropoda</taxon>
        <taxon>Chelicerata</taxon>
        <taxon>Arachnida</taxon>
        <taxon>Acari</taxon>
        <taxon>Parasitiformes</taxon>
        <taxon>Ixodida</taxon>
        <taxon>Ixodoidea</taxon>
        <taxon>Ixodidae</taxon>
        <taxon>Ixodinae</taxon>
        <taxon>Ixodes</taxon>
    </lineage>
</organism>
<protein>
    <submittedName>
        <fullName evidence="2">Uncharacterized protein</fullName>
    </submittedName>
</protein>
<proteinExistence type="predicted"/>
<feature type="compositionally biased region" description="Polar residues" evidence="1">
    <location>
        <begin position="86"/>
        <end position="100"/>
    </location>
</feature>
<feature type="region of interest" description="Disordered" evidence="1">
    <location>
        <begin position="86"/>
        <end position="131"/>
    </location>
</feature>
<evidence type="ECO:0000256" key="1">
    <source>
        <dbReference type="SAM" id="MobiDB-lite"/>
    </source>
</evidence>
<dbReference type="AlphaFoldDB" id="A0A6B0UR80"/>
<sequence>MLAVYLLIKERYHVILDRCIIQLRQPTNTLEKEGCAHSTDVLSSAKSSFCRSVFSKHFTRISRTLVKEMAVAEKLAWTYSGRLRRQNTAASATHGSNRTLKSAFRKPDLRGPPVSITRQTAKTTAPEIPSA</sequence>